<organism evidence="1 2">
    <name type="scientific">Fischerella thermalis JSC-11</name>
    <dbReference type="NCBI Taxonomy" id="741277"/>
    <lineage>
        <taxon>Bacteria</taxon>
        <taxon>Bacillati</taxon>
        <taxon>Cyanobacteriota</taxon>
        <taxon>Cyanophyceae</taxon>
        <taxon>Nostocales</taxon>
        <taxon>Hapalosiphonaceae</taxon>
        <taxon>Fischerella</taxon>
    </lineage>
</organism>
<accession>G6FTF7</accession>
<proteinExistence type="predicted"/>
<keyword evidence="2" id="KW-1185">Reference proteome</keyword>
<name>G6FTF7_9CYAN</name>
<gene>
    <name evidence="1" type="ORF">FJSC11DRAFT_2154</name>
</gene>
<dbReference type="AlphaFoldDB" id="G6FTF7"/>
<dbReference type="EMBL" id="AGIZ01000006">
    <property type="protein sequence ID" value="EHC13890.1"/>
    <property type="molecule type" value="Genomic_DNA"/>
</dbReference>
<reference evidence="1 2" key="1">
    <citation type="submission" date="2011-09" db="EMBL/GenBank/DDBJ databases">
        <title>The draft genome of Fischerella sp. JSC-11.</title>
        <authorList>
            <consortium name="US DOE Joint Genome Institute (JGI-PGF)"/>
            <person name="Lucas S."/>
            <person name="Han J."/>
            <person name="Lapidus A."/>
            <person name="Cheng J.-F."/>
            <person name="Goodwin L."/>
            <person name="Pitluck S."/>
            <person name="Peters L."/>
            <person name="Land M.L."/>
            <person name="Hauser L."/>
            <person name="Sarkisova S."/>
            <person name="Bryant D.A."/>
            <person name="Brown I."/>
            <person name="Woyke T.J."/>
        </authorList>
    </citation>
    <scope>NUCLEOTIDE SEQUENCE [LARGE SCALE GENOMIC DNA]</scope>
    <source>
        <strain evidence="1 2">JSC-11</strain>
    </source>
</reference>
<dbReference type="Proteomes" id="UP000004344">
    <property type="component" value="Unassembled WGS sequence"/>
</dbReference>
<evidence type="ECO:0000313" key="1">
    <source>
        <dbReference type="EMBL" id="EHC13890.1"/>
    </source>
</evidence>
<sequence>MYDELILLALTFIVSDYKFRDYLRDRQHPTVEVMYKT</sequence>
<protein>
    <submittedName>
        <fullName evidence="1">Uncharacterized protein</fullName>
    </submittedName>
</protein>
<evidence type="ECO:0000313" key="2">
    <source>
        <dbReference type="Proteomes" id="UP000004344"/>
    </source>
</evidence>
<comment type="caution">
    <text evidence="1">The sequence shown here is derived from an EMBL/GenBank/DDBJ whole genome shotgun (WGS) entry which is preliminary data.</text>
</comment>